<dbReference type="Proteomes" id="UP001152879">
    <property type="component" value="Unassembled WGS sequence"/>
</dbReference>
<dbReference type="AlphaFoldDB" id="A0A9X4MLK9"/>
<accession>A0A9X4MLK9</accession>
<dbReference type="InterPro" id="IPR001584">
    <property type="entry name" value="Integrase_cat-core"/>
</dbReference>
<organism evidence="2 3">
    <name type="scientific">Streptococcus suis</name>
    <dbReference type="NCBI Taxonomy" id="1307"/>
    <lineage>
        <taxon>Bacteria</taxon>
        <taxon>Bacillati</taxon>
        <taxon>Bacillota</taxon>
        <taxon>Bacilli</taxon>
        <taxon>Lactobacillales</taxon>
        <taxon>Streptococcaceae</taxon>
        <taxon>Streptococcus</taxon>
    </lineage>
</organism>
<dbReference type="PANTHER" id="PTHR46889">
    <property type="entry name" value="TRANSPOSASE INSF FOR INSERTION SEQUENCE IS3B-RELATED"/>
    <property type="match status" value="1"/>
</dbReference>
<dbReference type="SUPFAM" id="SSF53098">
    <property type="entry name" value="Ribonuclease H-like"/>
    <property type="match status" value="1"/>
</dbReference>
<dbReference type="InterPro" id="IPR012337">
    <property type="entry name" value="RNaseH-like_sf"/>
</dbReference>
<evidence type="ECO:0000259" key="1">
    <source>
        <dbReference type="PROSITE" id="PS50994"/>
    </source>
</evidence>
<feature type="domain" description="Integrase catalytic" evidence="1">
    <location>
        <begin position="1"/>
        <end position="75"/>
    </location>
</feature>
<name>A0A9X4MLK9_STRSU</name>
<dbReference type="GO" id="GO:0003676">
    <property type="term" value="F:nucleic acid binding"/>
    <property type="evidence" value="ECO:0007669"/>
    <property type="project" value="InterPro"/>
</dbReference>
<comment type="caution">
    <text evidence="2">The sequence shown here is derived from an EMBL/GenBank/DDBJ whole genome shotgun (WGS) entry which is preliminary data.</text>
</comment>
<gene>
    <name evidence="2" type="ORF">NOL15_06950</name>
</gene>
<proteinExistence type="predicted"/>
<protein>
    <submittedName>
        <fullName evidence="2">Integrase core domain-containing protein</fullName>
    </submittedName>
</protein>
<evidence type="ECO:0000313" key="3">
    <source>
        <dbReference type="Proteomes" id="UP001152879"/>
    </source>
</evidence>
<reference evidence="2" key="1">
    <citation type="submission" date="2022-07" db="EMBL/GenBank/DDBJ databases">
        <title>Whole Genome Sequencing of Streptococcus suis.</title>
        <authorList>
            <person name="Dai X."/>
            <person name="Huang J."/>
            <person name="Wang L."/>
        </authorList>
    </citation>
    <scope>NUCLEOTIDE SEQUENCE</scope>
    <source>
        <strain evidence="2">SFB2</strain>
    </source>
</reference>
<dbReference type="EMBL" id="JANFML010000019">
    <property type="protein sequence ID" value="MDG4512577.1"/>
    <property type="molecule type" value="Genomic_DNA"/>
</dbReference>
<dbReference type="Pfam" id="PF13683">
    <property type="entry name" value="rve_3"/>
    <property type="match status" value="1"/>
</dbReference>
<sequence length="75" mass="8885">YVQQSMSKAGCPYDNAVMERFYNTLKHEFYYLYKFDSNDVLDQKLYEFVYGKYNHVRPHRANGGLTPYAARCRAA</sequence>
<dbReference type="Gene3D" id="3.30.420.10">
    <property type="entry name" value="Ribonuclease H-like superfamily/Ribonuclease H"/>
    <property type="match status" value="1"/>
</dbReference>
<dbReference type="GO" id="GO:0015074">
    <property type="term" value="P:DNA integration"/>
    <property type="evidence" value="ECO:0007669"/>
    <property type="project" value="InterPro"/>
</dbReference>
<dbReference type="InterPro" id="IPR036397">
    <property type="entry name" value="RNaseH_sf"/>
</dbReference>
<dbReference type="InterPro" id="IPR050900">
    <property type="entry name" value="Transposase_IS3/IS150/IS904"/>
</dbReference>
<feature type="non-terminal residue" evidence="2">
    <location>
        <position position="1"/>
    </location>
</feature>
<evidence type="ECO:0000313" key="2">
    <source>
        <dbReference type="EMBL" id="MDG4512577.1"/>
    </source>
</evidence>
<dbReference type="PANTHER" id="PTHR46889:SF4">
    <property type="entry name" value="TRANSPOSASE INSO FOR INSERTION SEQUENCE ELEMENT IS911B-RELATED"/>
    <property type="match status" value="1"/>
</dbReference>
<dbReference type="PROSITE" id="PS50994">
    <property type="entry name" value="INTEGRASE"/>
    <property type="match status" value="1"/>
</dbReference>